<name>A0A127Q3U5_9BURK</name>
<organism evidence="1 2">
    <name type="scientific">Collimonas pratensis</name>
    <dbReference type="NCBI Taxonomy" id="279113"/>
    <lineage>
        <taxon>Bacteria</taxon>
        <taxon>Pseudomonadati</taxon>
        <taxon>Pseudomonadota</taxon>
        <taxon>Betaproteobacteria</taxon>
        <taxon>Burkholderiales</taxon>
        <taxon>Oxalobacteraceae</taxon>
        <taxon>Collimonas</taxon>
    </lineage>
</organism>
<reference evidence="1 2" key="1">
    <citation type="submission" date="2015-11" db="EMBL/GenBank/DDBJ databases">
        <title>Exploring the genomic traits of fungus-feeding bacterial genus Collimonas.</title>
        <authorList>
            <person name="Song C."/>
            <person name="Schmidt R."/>
            <person name="de Jager V."/>
            <person name="Krzyzanowska D."/>
            <person name="Jongedijk E."/>
            <person name="Cankar K."/>
            <person name="Beekwilder J."/>
            <person name="van Veen A."/>
            <person name="de Boer W."/>
            <person name="van Veen J.A."/>
            <person name="Garbeva P."/>
        </authorList>
    </citation>
    <scope>NUCLEOTIDE SEQUENCE [LARGE SCALE GENOMIC DNA]</scope>
    <source>
        <strain evidence="1 2">Ter91</strain>
    </source>
</reference>
<protein>
    <submittedName>
        <fullName evidence="1">Uncharacterized protein</fullName>
    </submittedName>
</protein>
<gene>
    <name evidence="1" type="ORF">CPter91_2390</name>
</gene>
<dbReference type="Proteomes" id="UP000074561">
    <property type="component" value="Chromosome"/>
</dbReference>
<dbReference type="KEGG" id="cpra:CPter91_2390"/>
<sequence>MAKWYFCHKFTGEIFLLQVILGNNKKYLTNVPIYITSKIEKTQARRTIAAG</sequence>
<evidence type="ECO:0000313" key="2">
    <source>
        <dbReference type="Proteomes" id="UP000074561"/>
    </source>
</evidence>
<dbReference type="AlphaFoldDB" id="A0A127Q3U5"/>
<proteinExistence type="predicted"/>
<evidence type="ECO:0000313" key="1">
    <source>
        <dbReference type="EMBL" id="AMP04748.1"/>
    </source>
</evidence>
<accession>A0A127Q3U5</accession>
<dbReference type="EMBL" id="CP013234">
    <property type="protein sequence ID" value="AMP04748.1"/>
    <property type="molecule type" value="Genomic_DNA"/>
</dbReference>